<dbReference type="AlphaFoldDB" id="A0A388KDS4"/>
<dbReference type="EMBL" id="BFEA01000097">
    <property type="protein sequence ID" value="GBG68199.1"/>
    <property type="molecule type" value="Genomic_DNA"/>
</dbReference>
<protein>
    <submittedName>
        <fullName evidence="2">Uncharacterized protein</fullName>
    </submittedName>
</protein>
<keyword evidence="3" id="KW-1185">Reference proteome</keyword>
<name>A0A388KDS4_CHABU</name>
<proteinExistence type="predicted"/>
<feature type="compositionally biased region" description="Low complexity" evidence="1">
    <location>
        <begin position="124"/>
        <end position="140"/>
    </location>
</feature>
<dbReference type="Proteomes" id="UP000265515">
    <property type="component" value="Unassembled WGS sequence"/>
</dbReference>
<feature type="compositionally biased region" description="Polar residues" evidence="1">
    <location>
        <begin position="151"/>
        <end position="164"/>
    </location>
</feature>
<feature type="region of interest" description="Disordered" evidence="1">
    <location>
        <begin position="1"/>
        <end position="37"/>
    </location>
</feature>
<feature type="compositionally biased region" description="Basic and acidic residues" evidence="1">
    <location>
        <begin position="190"/>
        <end position="199"/>
    </location>
</feature>
<reference evidence="2 3" key="1">
    <citation type="journal article" date="2018" name="Cell">
        <title>The Chara Genome: Secondary Complexity and Implications for Plant Terrestrialization.</title>
        <authorList>
            <person name="Nishiyama T."/>
            <person name="Sakayama H."/>
            <person name="Vries J.D."/>
            <person name="Buschmann H."/>
            <person name="Saint-Marcoux D."/>
            <person name="Ullrich K.K."/>
            <person name="Haas F.B."/>
            <person name="Vanderstraeten L."/>
            <person name="Becker D."/>
            <person name="Lang D."/>
            <person name="Vosolsobe S."/>
            <person name="Rombauts S."/>
            <person name="Wilhelmsson P.K.I."/>
            <person name="Janitza P."/>
            <person name="Kern R."/>
            <person name="Heyl A."/>
            <person name="Rumpler F."/>
            <person name="Villalobos L.I.A.C."/>
            <person name="Clay J.M."/>
            <person name="Skokan R."/>
            <person name="Toyoda A."/>
            <person name="Suzuki Y."/>
            <person name="Kagoshima H."/>
            <person name="Schijlen E."/>
            <person name="Tajeshwar N."/>
            <person name="Catarino B."/>
            <person name="Hetherington A.J."/>
            <person name="Saltykova A."/>
            <person name="Bonnot C."/>
            <person name="Breuninger H."/>
            <person name="Symeonidi A."/>
            <person name="Radhakrishnan G.V."/>
            <person name="Van Nieuwerburgh F."/>
            <person name="Deforce D."/>
            <person name="Chang C."/>
            <person name="Karol K.G."/>
            <person name="Hedrich R."/>
            <person name="Ulvskov P."/>
            <person name="Glockner G."/>
            <person name="Delwiche C.F."/>
            <person name="Petrasek J."/>
            <person name="Van de Peer Y."/>
            <person name="Friml J."/>
            <person name="Beilby M."/>
            <person name="Dolan L."/>
            <person name="Kohara Y."/>
            <person name="Sugano S."/>
            <person name="Fujiyama A."/>
            <person name="Delaux P.-M."/>
            <person name="Quint M."/>
            <person name="TheiBen G."/>
            <person name="Hagemann M."/>
            <person name="Harholt J."/>
            <person name="Dunand C."/>
            <person name="Zachgo S."/>
            <person name="Langdale J."/>
            <person name="Maumus F."/>
            <person name="Straeten D.V.D."/>
            <person name="Gould S.B."/>
            <person name="Rensing S.A."/>
        </authorList>
    </citation>
    <scope>NUCLEOTIDE SEQUENCE [LARGE SCALE GENOMIC DNA]</scope>
    <source>
        <strain evidence="2 3">S276</strain>
    </source>
</reference>
<feature type="region of interest" description="Disordered" evidence="1">
    <location>
        <begin position="107"/>
        <end position="206"/>
    </location>
</feature>
<organism evidence="2 3">
    <name type="scientific">Chara braunii</name>
    <name type="common">Braun's stonewort</name>
    <dbReference type="NCBI Taxonomy" id="69332"/>
    <lineage>
        <taxon>Eukaryota</taxon>
        <taxon>Viridiplantae</taxon>
        <taxon>Streptophyta</taxon>
        <taxon>Charophyceae</taxon>
        <taxon>Charales</taxon>
        <taxon>Characeae</taxon>
        <taxon>Chara</taxon>
    </lineage>
</organism>
<sequence length="410" mass="44982">MEDDRVTASMTAGTAKKGGEEEGSGPASAGEAVEALSEAATSLQPALDEVLLALDDLKRRHPHWMTECNAICSLITTLGPLVQVIDKHALKHAKWLSEWHHVSNDSVWESRGKDPSSSHPPSPRQHQQRNQQNQQNQQHQHQQHDFRHLLRSTQHQPQRQTWPLKQQARQQQQQQQVSLPQPQGRQHQVQRTDDSHQRESGGNLSTAAAAAATTAAAASAAAEAAAAAATAAAMEIVVTVSRLKKLAGEARDIVKSARRRCEGYHGLFRQNCLSKRLQGTRARIQCFALAAVPLAELLVLQVSEEDVRTSREGLVKQLETCKAMLSAAGQEGESETAISPASYFTASGMDNEPSDCQEMKEAARRIQRLICFKDDVPESEWSILSSKNSGIPSRPNRIHKYSSADSGYIA</sequence>
<gene>
    <name evidence="2" type="ORF">CBR_g2751</name>
</gene>
<feature type="compositionally biased region" description="Basic and acidic residues" evidence="1">
    <location>
        <begin position="107"/>
        <end position="116"/>
    </location>
</feature>
<evidence type="ECO:0000313" key="3">
    <source>
        <dbReference type="Proteomes" id="UP000265515"/>
    </source>
</evidence>
<accession>A0A388KDS4</accession>
<evidence type="ECO:0000313" key="2">
    <source>
        <dbReference type="EMBL" id="GBG68199.1"/>
    </source>
</evidence>
<evidence type="ECO:0000256" key="1">
    <source>
        <dbReference type="SAM" id="MobiDB-lite"/>
    </source>
</evidence>
<comment type="caution">
    <text evidence="2">The sequence shown here is derived from an EMBL/GenBank/DDBJ whole genome shotgun (WGS) entry which is preliminary data.</text>
</comment>
<feature type="compositionally biased region" description="Low complexity" evidence="1">
    <location>
        <begin position="24"/>
        <end position="35"/>
    </location>
</feature>
<dbReference type="Gramene" id="GBG68199">
    <property type="protein sequence ID" value="GBG68199"/>
    <property type="gene ID" value="CBR_g2751"/>
</dbReference>
<feature type="compositionally biased region" description="Low complexity" evidence="1">
    <location>
        <begin position="166"/>
        <end position="186"/>
    </location>
</feature>